<keyword evidence="1" id="KW-0472">Membrane</keyword>
<sequence>MRTVIHNLTNQLQLTLVITYTLMGSYFFANWFTFSHRHPASTPEEKFLSLIISLVTTVFWPLIIPISCVKILKTRQLRSDTVIPLLLVLLGLTVSYISCQLLKLVYLPS</sequence>
<evidence type="ECO:0000256" key="1">
    <source>
        <dbReference type="SAM" id="Phobius"/>
    </source>
</evidence>
<feature type="transmembrane region" description="Helical" evidence="1">
    <location>
        <begin position="12"/>
        <end position="32"/>
    </location>
</feature>
<dbReference type="Proteomes" id="UP000192997">
    <property type="component" value="Unassembled WGS sequence"/>
</dbReference>
<feature type="transmembrane region" description="Helical" evidence="1">
    <location>
        <begin position="47"/>
        <end position="69"/>
    </location>
</feature>
<keyword evidence="1" id="KW-1133">Transmembrane helix</keyword>
<evidence type="ECO:0000313" key="3">
    <source>
        <dbReference type="Proteomes" id="UP000192997"/>
    </source>
</evidence>
<dbReference type="AlphaFoldDB" id="A0A1X4G2I6"/>
<proteinExistence type="predicted"/>
<comment type="caution">
    <text evidence="2">The sequence shown here is derived from an EMBL/GenBank/DDBJ whole genome shotgun (WGS) entry which is preliminary data.</text>
</comment>
<organism evidence="2 3">
    <name type="scientific">Cylindrospermopsis raciborskii CENA303</name>
    <dbReference type="NCBI Taxonomy" id="1170769"/>
    <lineage>
        <taxon>Bacteria</taxon>
        <taxon>Bacillati</taxon>
        <taxon>Cyanobacteriota</taxon>
        <taxon>Cyanophyceae</taxon>
        <taxon>Nostocales</taxon>
        <taxon>Aphanizomenonaceae</taxon>
        <taxon>Cylindrospermopsis</taxon>
    </lineage>
</organism>
<evidence type="ECO:0000313" key="2">
    <source>
        <dbReference type="EMBL" id="OSO86997.1"/>
    </source>
</evidence>
<accession>A0A1X4G2I6</accession>
<dbReference type="EMBL" id="NBYN01000074">
    <property type="protein sequence ID" value="OSO86997.1"/>
    <property type="molecule type" value="Genomic_DNA"/>
</dbReference>
<name>A0A1X4G2I6_9CYAN</name>
<dbReference type="RefSeq" id="WP_009341620.1">
    <property type="nucleotide sequence ID" value="NZ_NBYN01000074.1"/>
</dbReference>
<feature type="transmembrane region" description="Helical" evidence="1">
    <location>
        <begin position="81"/>
        <end position="106"/>
    </location>
</feature>
<protein>
    <submittedName>
        <fullName evidence="2">Uncharacterized protein</fullName>
    </submittedName>
</protein>
<gene>
    <name evidence="2" type="ORF">B7O87_15020</name>
</gene>
<keyword evidence="1" id="KW-0812">Transmembrane</keyword>
<reference evidence="3" key="1">
    <citation type="submission" date="2017-04" db="EMBL/GenBank/DDBJ databases">
        <authorList>
            <person name="Abreu V.A."/>
            <person name="Popin R.V."/>
            <person name="Rigonato J."/>
            <person name="Andreote A.P."/>
            <person name="Schaker P.C."/>
            <person name="Hoff-Risseti C."/>
            <person name="Alvarenga D.O."/>
            <person name="Varani A.M."/>
            <person name="Fiore M.F."/>
        </authorList>
    </citation>
    <scope>NUCLEOTIDE SEQUENCE [LARGE SCALE GENOMIC DNA]</scope>
    <source>
        <strain evidence="3">CENA303</strain>
    </source>
</reference>